<name>A0AAE6JL21_9SPHI</name>
<evidence type="ECO:0000313" key="3">
    <source>
        <dbReference type="EMBL" id="QTE49558.1"/>
    </source>
</evidence>
<evidence type="ECO:0000313" key="5">
    <source>
        <dbReference type="Proteomes" id="UP000663940"/>
    </source>
</evidence>
<dbReference type="Pfam" id="PF18406">
    <property type="entry name" value="DUF1281_C"/>
    <property type="match status" value="1"/>
</dbReference>
<evidence type="ECO:0000313" key="4">
    <source>
        <dbReference type="Proteomes" id="UP000250557"/>
    </source>
</evidence>
<keyword evidence="5" id="KW-1185">Reference proteome</keyword>
<sequence length="236" mass="26912">MANYCANTVEFTGQLPGLLRLRAMFAAAEYGKAFRPDVLPEEPDSSYFLGASLEGNKLFYETRWVPNLEGVLRLAEHLGLDYVHWYEEPANMVYGEAWYKDGEFEHVWLDTPEVAGHDYGSWEGLLEDKKRVLAETPAMFRDTSSVTAADLEETYGPLLTGDLFMKLAEHQNFTAAKTLSDSWDEETVWAMETYLDGEMELVNPKTDRGEVVALLFLRDCLNKWQPGPQHQTGRNR</sequence>
<dbReference type="InterPro" id="IPR041329">
    <property type="entry name" value="YubB_C"/>
</dbReference>
<dbReference type="RefSeq" id="WP_112653878.1">
    <property type="nucleotide sequence ID" value="NZ_CP043451.1"/>
</dbReference>
<dbReference type="EMBL" id="CP071880">
    <property type="protein sequence ID" value="QTE49558.1"/>
    <property type="molecule type" value="Genomic_DNA"/>
</dbReference>
<protein>
    <recommendedName>
        <fullName evidence="1">YubB ferredoxin-like domain-containing protein</fullName>
    </recommendedName>
</protein>
<organism evidence="2 4">
    <name type="scientific">Mucilaginibacter rubeus</name>
    <dbReference type="NCBI Taxonomy" id="2027860"/>
    <lineage>
        <taxon>Bacteria</taxon>
        <taxon>Pseudomonadati</taxon>
        <taxon>Bacteroidota</taxon>
        <taxon>Sphingobacteriia</taxon>
        <taxon>Sphingobacteriales</taxon>
        <taxon>Sphingobacteriaceae</taxon>
        <taxon>Mucilaginibacter</taxon>
    </lineage>
</organism>
<dbReference type="EMBL" id="CP043451">
    <property type="protein sequence ID" value="QEM07872.1"/>
    <property type="molecule type" value="Genomic_DNA"/>
</dbReference>
<reference evidence="2 4" key="1">
    <citation type="submission" date="2019-08" db="EMBL/GenBank/DDBJ databases">
        <title>Comparative genome analysis confer to the adaptation heavy metal polluted environment.</title>
        <authorList>
            <person name="Li Y."/>
        </authorList>
    </citation>
    <scope>NUCLEOTIDE SEQUENCE [LARGE SCALE GENOMIC DNA]</scope>
    <source>
        <strain evidence="2 4">P2</strain>
    </source>
</reference>
<accession>A0AAE6JL21</accession>
<dbReference type="AlphaFoldDB" id="A0AAE6JL21"/>
<evidence type="ECO:0000313" key="2">
    <source>
        <dbReference type="EMBL" id="QEM07872.1"/>
    </source>
</evidence>
<proteinExistence type="predicted"/>
<dbReference type="Proteomes" id="UP000250557">
    <property type="component" value="Chromosome"/>
</dbReference>
<gene>
    <name evidence="2" type="ORF">DIU31_031835</name>
    <name evidence="3" type="ORF">J3L21_29180</name>
</gene>
<feature type="domain" description="YubB ferredoxin-like" evidence="1">
    <location>
        <begin position="56"/>
        <end position="110"/>
    </location>
</feature>
<dbReference type="Proteomes" id="UP000663940">
    <property type="component" value="Chromosome"/>
</dbReference>
<evidence type="ECO:0000259" key="1">
    <source>
        <dbReference type="Pfam" id="PF18406"/>
    </source>
</evidence>
<reference evidence="3 5" key="2">
    <citation type="submission" date="2021-03" db="EMBL/GenBank/DDBJ databases">
        <title>Mucilaginibacter strains isolated from gold and copper mining confer multi heavy-metal resistance.</title>
        <authorList>
            <person name="Li Y."/>
        </authorList>
    </citation>
    <scope>NUCLEOTIDE SEQUENCE [LARGE SCALE GENOMIC DNA]</scope>
    <source>
        <strain evidence="3 5">P2-4</strain>
    </source>
</reference>